<dbReference type="Gene3D" id="1.20.120.1220">
    <property type="match status" value="1"/>
</dbReference>
<reference evidence="6" key="1">
    <citation type="journal article" date="2019" name="Int. J. Syst. Evol. Microbiol.">
        <title>The Global Catalogue of Microorganisms (GCM) 10K type strain sequencing project: providing services to taxonomists for standard genome sequencing and annotation.</title>
        <authorList>
            <consortium name="The Broad Institute Genomics Platform"/>
            <consortium name="The Broad Institute Genome Sequencing Center for Infectious Disease"/>
            <person name="Wu L."/>
            <person name="Ma J."/>
        </authorList>
    </citation>
    <scope>NUCLEOTIDE SEQUENCE [LARGE SCALE GENOMIC DNA]</scope>
    <source>
        <strain evidence="6">CGMCC 1.12766</strain>
    </source>
</reference>
<gene>
    <name evidence="5" type="ORF">GCM10007420_20390</name>
</gene>
<comment type="caution">
    <text evidence="5">The sequence shown here is derived from an EMBL/GenBank/DDBJ whole genome shotgun (WGS) entry which is preliminary data.</text>
</comment>
<dbReference type="PANTHER" id="PTHR30487">
    <property type="entry name" value="TYPE 4 PREPILIN-LIKE PROTEINS LEADER PEPTIDE-PROCESSING ENZYME"/>
    <property type="match status" value="1"/>
</dbReference>
<evidence type="ECO:0000313" key="6">
    <source>
        <dbReference type="Proteomes" id="UP000648722"/>
    </source>
</evidence>
<feature type="transmembrane region" description="Helical" evidence="3">
    <location>
        <begin position="30"/>
        <end position="49"/>
    </location>
</feature>
<dbReference type="InterPro" id="IPR000045">
    <property type="entry name" value="Prepilin_IV_endopep_pep"/>
</dbReference>
<feature type="transmembrane region" description="Helical" evidence="3">
    <location>
        <begin position="95"/>
        <end position="121"/>
    </location>
</feature>
<dbReference type="RefSeq" id="WP_188452478.1">
    <property type="nucleotide sequence ID" value="NZ_BMFS01000009.1"/>
</dbReference>
<proteinExistence type="inferred from homology"/>
<keyword evidence="3" id="KW-0812">Transmembrane</keyword>
<dbReference type="EMBL" id="BMFS01000009">
    <property type="protein sequence ID" value="GGH03930.1"/>
    <property type="molecule type" value="Genomic_DNA"/>
</dbReference>
<dbReference type="InterPro" id="IPR014032">
    <property type="entry name" value="Peptidase_A24A_bac"/>
</dbReference>
<accession>A0ABQ1XUX2</accession>
<feature type="transmembrane region" description="Helical" evidence="3">
    <location>
        <begin position="55"/>
        <end position="74"/>
    </location>
</feature>
<evidence type="ECO:0000256" key="3">
    <source>
        <dbReference type="SAM" id="Phobius"/>
    </source>
</evidence>
<keyword evidence="3" id="KW-0472">Membrane</keyword>
<feature type="transmembrane region" description="Helical" evidence="3">
    <location>
        <begin position="133"/>
        <end position="152"/>
    </location>
</feature>
<sequence length="158" mass="16457">MWPVETIIAGAVLLAGLLALSIVDIRSFRLPDWLTLPLIPAGLLAAWWLGDPVPWHLAGAVIGYAGLVALELAYRAARGRDGLGRGDAKLLAVGGAWCGAALLPVILLVASIAGLVWVMALRLAGDREIGPDSAIPFGPFLAAGIAVAWLVLRAGLWL</sequence>
<keyword evidence="6" id="KW-1185">Reference proteome</keyword>
<dbReference type="PRINTS" id="PR00864">
    <property type="entry name" value="PREPILNPTASE"/>
</dbReference>
<evidence type="ECO:0000313" key="5">
    <source>
        <dbReference type="EMBL" id="GGH03930.1"/>
    </source>
</evidence>
<dbReference type="Pfam" id="PF01478">
    <property type="entry name" value="Peptidase_A24"/>
    <property type="match status" value="1"/>
</dbReference>
<protein>
    <recommendedName>
        <fullName evidence="4">Prepilin type IV endopeptidase peptidase domain-containing protein</fullName>
    </recommendedName>
</protein>
<organism evidence="5 6">
    <name type="scientific">Glycocaulis albus</name>
    <dbReference type="NCBI Taxonomy" id="1382801"/>
    <lineage>
        <taxon>Bacteria</taxon>
        <taxon>Pseudomonadati</taxon>
        <taxon>Pseudomonadota</taxon>
        <taxon>Alphaproteobacteria</taxon>
        <taxon>Maricaulales</taxon>
        <taxon>Maricaulaceae</taxon>
        <taxon>Glycocaulis</taxon>
    </lineage>
</organism>
<evidence type="ECO:0000259" key="4">
    <source>
        <dbReference type="Pfam" id="PF01478"/>
    </source>
</evidence>
<dbReference type="InterPro" id="IPR050882">
    <property type="entry name" value="Prepilin_peptidase/N-MTase"/>
</dbReference>
<evidence type="ECO:0000256" key="1">
    <source>
        <dbReference type="ARBA" id="ARBA00005801"/>
    </source>
</evidence>
<feature type="domain" description="Prepilin type IV endopeptidase peptidase" evidence="4">
    <location>
        <begin position="12"/>
        <end position="118"/>
    </location>
</feature>
<feature type="transmembrane region" description="Helical" evidence="3">
    <location>
        <begin position="6"/>
        <end position="23"/>
    </location>
</feature>
<comment type="similarity">
    <text evidence="1 2">Belongs to the peptidase A24 family.</text>
</comment>
<dbReference type="PANTHER" id="PTHR30487:SF0">
    <property type="entry name" value="PREPILIN LEADER PEPTIDASE_N-METHYLTRANSFERASE-RELATED"/>
    <property type="match status" value="1"/>
</dbReference>
<dbReference type="Proteomes" id="UP000648722">
    <property type="component" value="Unassembled WGS sequence"/>
</dbReference>
<name>A0ABQ1XUX2_9PROT</name>
<keyword evidence="3" id="KW-1133">Transmembrane helix</keyword>
<evidence type="ECO:0000256" key="2">
    <source>
        <dbReference type="RuleBase" id="RU003793"/>
    </source>
</evidence>